<dbReference type="PANTHER" id="PTHR48071">
    <property type="entry name" value="SRCR DOMAIN-CONTAINING PROTEIN"/>
    <property type="match status" value="1"/>
</dbReference>
<evidence type="ECO:0000313" key="5">
    <source>
        <dbReference type="Proteomes" id="UP000018468"/>
    </source>
</evidence>
<dbReference type="FunFam" id="3.10.250.10:FF:000026">
    <property type="entry name" value="Tequila, isoform D"/>
    <property type="match status" value="1"/>
</dbReference>
<feature type="disulfide bond" evidence="2">
    <location>
        <begin position="23"/>
        <end position="87"/>
    </location>
</feature>
<protein>
    <recommendedName>
        <fullName evidence="3">SRCR domain-containing protein</fullName>
    </recommendedName>
</protein>
<dbReference type="Proteomes" id="UP000018468">
    <property type="component" value="Linkage group LG1"/>
</dbReference>
<accession>W5NEP8</accession>
<dbReference type="InterPro" id="IPR036772">
    <property type="entry name" value="SRCR-like_dom_sf"/>
</dbReference>
<keyword evidence="1 2" id="KW-1015">Disulfide bond</keyword>
<dbReference type="InParanoid" id="W5NEP8"/>
<proteinExistence type="predicted"/>
<keyword evidence="5" id="KW-1185">Reference proteome</keyword>
<feature type="disulfide bond" evidence="2">
    <location>
        <begin position="67"/>
        <end position="77"/>
    </location>
</feature>
<dbReference type="STRING" id="7918.ENSLOCP00000019107"/>
<comment type="caution">
    <text evidence="2">Lacks conserved residue(s) required for the propagation of feature annotation.</text>
</comment>
<evidence type="ECO:0000313" key="4">
    <source>
        <dbReference type="Ensembl" id="ENSLOCP00000019107.1"/>
    </source>
</evidence>
<dbReference type="HOGENOM" id="CLU_1051857_0_0_1"/>
<dbReference type="Ensembl" id="ENSLOCT00000019139.1">
    <property type="protein sequence ID" value="ENSLOCP00000019107.1"/>
    <property type="gene ID" value="ENSLOCG00000015526.1"/>
</dbReference>
<organism evidence="4 5">
    <name type="scientific">Lepisosteus oculatus</name>
    <name type="common">Spotted gar</name>
    <dbReference type="NCBI Taxonomy" id="7918"/>
    <lineage>
        <taxon>Eukaryota</taxon>
        <taxon>Metazoa</taxon>
        <taxon>Chordata</taxon>
        <taxon>Craniata</taxon>
        <taxon>Vertebrata</taxon>
        <taxon>Euteleostomi</taxon>
        <taxon>Actinopterygii</taxon>
        <taxon>Neopterygii</taxon>
        <taxon>Holostei</taxon>
        <taxon>Semionotiformes</taxon>
        <taxon>Lepisosteidae</taxon>
        <taxon>Lepisosteus</taxon>
    </lineage>
</organism>
<name>W5NEP8_LEPOC</name>
<dbReference type="GO" id="GO:0016020">
    <property type="term" value="C:membrane"/>
    <property type="evidence" value="ECO:0007669"/>
    <property type="project" value="InterPro"/>
</dbReference>
<dbReference type="InterPro" id="IPR001190">
    <property type="entry name" value="SRCR"/>
</dbReference>
<sequence length="265" mass="28883">IRGHSSCAGQEEVYHRGEWDTVCDDSWDLSDADVVRRQLGCGAAVSAPPGAVYGQGSGPILLDDVGCTGGETVLSQCPSREWRNHNCSHEDDASVICDGSGCCKAHTFLMSNYPSVLPRESIKFSCTAPSSLLTSDGFELYKGSDENPTVTERASSPQTMVELTVSHGHITALKLQLSVYSQGLQTDLQFPSELLRLCRRSGHKAVVRISVPETPFSFQWIYRHQRSPLLSLLQSHNFSITCSIAPQYPGGSFHLLLSGSEMQSM</sequence>
<evidence type="ECO:0000259" key="3">
    <source>
        <dbReference type="PROSITE" id="PS50287"/>
    </source>
</evidence>
<dbReference type="Gene3D" id="3.10.250.10">
    <property type="entry name" value="SRCR-like domain"/>
    <property type="match status" value="1"/>
</dbReference>
<reference evidence="5" key="1">
    <citation type="submission" date="2011-12" db="EMBL/GenBank/DDBJ databases">
        <title>The Draft Genome of Lepisosteus oculatus.</title>
        <authorList>
            <consortium name="The Broad Institute Genome Assembly &amp; Analysis Group"/>
            <consortium name="Computational R&amp;D Group"/>
            <consortium name="and Sequencing Platform"/>
            <person name="Di Palma F."/>
            <person name="Alfoldi J."/>
            <person name="Johnson J."/>
            <person name="Berlin A."/>
            <person name="Gnerre S."/>
            <person name="Jaffe D."/>
            <person name="MacCallum I."/>
            <person name="Young S."/>
            <person name="Walker B.J."/>
            <person name="Lander E.S."/>
            <person name="Lindblad-Toh K."/>
        </authorList>
    </citation>
    <scope>NUCLEOTIDE SEQUENCE [LARGE SCALE GENOMIC DNA]</scope>
</reference>
<dbReference type="SUPFAM" id="SSF56487">
    <property type="entry name" value="SRCR-like"/>
    <property type="match status" value="1"/>
</dbReference>
<reference evidence="4" key="2">
    <citation type="submission" date="2025-08" db="UniProtKB">
        <authorList>
            <consortium name="Ensembl"/>
        </authorList>
    </citation>
    <scope>IDENTIFICATION</scope>
</reference>
<dbReference type="AlphaFoldDB" id="W5NEP8"/>
<dbReference type="SMART" id="SM00202">
    <property type="entry name" value="SR"/>
    <property type="match status" value="1"/>
</dbReference>
<dbReference type="PRINTS" id="PR00258">
    <property type="entry name" value="SPERACTRCPTR"/>
</dbReference>
<dbReference type="Pfam" id="PF00530">
    <property type="entry name" value="SRCR"/>
    <property type="match status" value="1"/>
</dbReference>
<dbReference type="PROSITE" id="PS50287">
    <property type="entry name" value="SRCR_2"/>
    <property type="match status" value="1"/>
</dbReference>
<evidence type="ECO:0000256" key="2">
    <source>
        <dbReference type="PROSITE-ProRule" id="PRU00196"/>
    </source>
</evidence>
<evidence type="ECO:0000256" key="1">
    <source>
        <dbReference type="ARBA" id="ARBA00023157"/>
    </source>
</evidence>
<dbReference type="EMBL" id="AHAT01031372">
    <property type="status" value="NOT_ANNOTATED_CDS"/>
    <property type="molecule type" value="Genomic_DNA"/>
</dbReference>
<dbReference type="OMA" id="LCTHEKD"/>
<reference evidence="4" key="3">
    <citation type="submission" date="2025-09" db="UniProtKB">
        <authorList>
            <consortium name="Ensembl"/>
        </authorList>
    </citation>
    <scope>IDENTIFICATION</scope>
</reference>
<feature type="domain" description="SRCR" evidence="3">
    <location>
        <begin position="1"/>
        <end position="98"/>
    </location>
</feature>
<dbReference type="GeneTree" id="ENSGT00950000183145"/>
<dbReference type="PANTHER" id="PTHR48071:SF4">
    <property type="entry name" value="NEUROTRYPSIN-RELATED"/>
    <property type="match status" value="1"/>
</dbReference>